<dbReference type="SMART" id="SM00382">
    <property type="entry name" value="AAA"/>
    <property type="match status" value="2"/>
</dbReference>
<feature type="domain" description="ABC transporter" evidence="5">
    <location>
        <begin position="322"/>
        <end position="520"/>
    </location>
</feature>
<dbReference type="RefSeq" id="WP_098502729.1">
    <property type="nucleotide sequence ID" value="NZ_PDJQ01000001.1"/>
</dbReference>
<evidence type="ECO:0000259" key="5">
    <source>
        <dbReference type="PROSITE" id="PS50893"/>
    </source>
</evidence>
<keyword evidence="4" id="KW-0175">Coiled coil</keyword>
<dbReference type="PROSITE" id="PS00211">
    <property type="entry name" value="ABC_TRANSPORTER_1"/>
    <property type="match status" value="2"/>
</dbReference>
<feature type="coiled-coil region" evidence="4">
    <location>
        <begin position="244"/>
        <end position="278"/>
    </location>
</feature>
<keyword evidence="3 6" id="KW-0067">ATP-binding</keyword>
<proteinExistence type="predicted"/>
<evidence type="ECO:0000256" key="3">
    <source>
        <dbReference type="ARBA" id="ARBA00022840"/>
    </source>
</evidence>
<name>A0A2A9HDR7_TEPT2</name>
<comment type="caution">
    <text evidence="6">The sequence shown here is derived from an EMBL/GenBank/DDBJ whole genome shotgun (WGS) entry which is preliminary data.</text>
</comment>
<dbReference type="EMBL" id="PDJQ01000001">
    <property type="protein sequence ID" value="PFG73260.1"/>
    <property type="molecule type" value="Genomic_DNA"/>
</dbReference>
<evidence type="ECO:0000256" key="4">
    <source>
        <dbReference type="SAM" id="Coils"/>
    </source>
</evidence>
<dbReference type="Pfam" id="PF00005">
    <property type="entry name" value="ABC_tran"/>
    <property type="match status" value="2"/>
</dbReference>
<keyword evidence="2" id="KW-0547">Nucleotide-binding</keyword>
<dbReference type="InterPro" id="IPR003593">
    <property type="entry name" value="AAA+_ATPase"/>
</dbReference>
<sequence>MLFCESVSKAFGGREILRDVSFVVSEGERVGLVGPNGAGKSTILRLIAGLETPDTGRAGYRGGDLGYLRQEAGLDDDNTLLQELWRAFPEAAAIERELARVAAAIEAGEGDLDALVDEQARLFEQFDALDGYRIEARIGRVLDGLGFEPADWQKRCGEFSGGWQMRIALAKVLVRRPENVLLDEPTNHLDARARDWLADELKEWDAAILVVTHDGEFLDRFATRILDLRDRTIESYTGNYTAFQKQKAARLQALDQAAARQEREIARQERFIERFRAKATKAAQVQSREKQLARIERIERPKKEAEVHFEIAAHGRTERDVLVFKHVSHAYGDHIVLVDVNLHIERGQKVALVGPNGGGKSTLLKIAAGLIRPTEGVVEWAERARFGYYDQHQDEALDMGRTVLEEVRSVAPHEPEVRLRTVLGQFLFKGDDVFKPIAVLSGGERSRVALAKFLLQPTNVLLLDEPTNHLDRTTRRKLLEALQAYDGTILCASHDPGIVEGVATHVYEVKDLGVRELLHLRKG</sequence>
<dbReference type="PANTHER" id="PTHR19211">
    <property type="entry name" value="ATP-BINDING TRANSPORT PROTEIN-RELATED"/>
    <property type="match status" value="1"/>
</dbReference>
<evidence type="ECO:0000313" key="6">
    <source>
        <dbReference type="EMBL" id="PFG73260.1"/>
    </source>
</evidence>
<dbReference type="GO" id="GO:0016887">
    <property type="term" value="F:ATP hydrolysis activity"/>
    <property type="evidence" value="ECO:0007669"/>
    <property type="project" value="InterPro"/>
</dbReference>
<protein>
    <submittedName>
        <fullName evidence="6">ATP-binding cassette subfamily F protein 3</fullName>
    </submittedName>
</protein>
<dbReference type="GO" id="GO:0005524">
    <property type="term" value="F:ATP binding"/>
    <property type="evidence" value="ECO:0007669"/>
    <property type="project" value="UniProtKB-KW"/>
</dbReference>
<keyword evidence="1" id="KW-0677">Repeat</keyword>
<dbReference type="InterPro" id="IPR032781">
    <property type="entry name" value="ABC_tran_Xtn"/>
</dbReference>
<dbReference type="InterPro" id="IPR050611">
    <property type="entry name" value="ABCF"/>
</dbReference>
<dbReference type="CDD" id="cd03221">
    <property type="entry name" value="ABCF_EF-3"/>
    <property type="match status" value="2"/>
</dbReference>
<dbReference type="PANTHER" id="PTHR19211:SF14">
    <property type="entry name" value="ATP-BINDING CASSETTE SUB-FAMILY F MEMBER 1"/>
    <property type="match status" value="1"/>
</dbReference>
<evidence type="ECO:0000256" key="2">
    <source>
        <dbReference type="ARBA" id="ARBA00022741"/>
    </source>
</evidence>
<evidence type="ECO:0000313" key="7">
    <source>
        <dbReference type="Proteomes" id="UP000223071"/>
    </source>
</evidence>
<keyword evidence="7" id="KW-1185">Reference proteome</keyword>
<dbReference type="Pfam" id="PF12848">
    <property type="entry name" value="ABC_tran_Xtn"/>
    <property type="match status" value="1"/>
</dbReference>
<dbReference type="InterPro" id="IPR003439">
    <property type="entry name" value="ABC_transporter-like_ATP-bd"/>
</dbReference>
<feature type="domain" description="ABC transporter" evidence="5">
    <location>
        <begin position="2"/>
        <end position="255"/>
    </location>
</feature>
<dbReference type="PROSITE" id="PS50893">
    <property type="entry name" value="ABC_TRANSPORTER_2"/>
    <property type="match status" value="2"/>
</dbReference>
<dbReference type="Proteomes" id="UP000223071">
    <property type="component" value="Unassembled WGS sequence"/>
</dbReference>
<organism evidence="6 7">
    <name type="scientific">Tepidiforma thermophila (strain KCTC 52669 / CGMCC 1.13589 / G233)</name>
    <dbReference type="NCBI Taxonomy" id="2761530"/>
    <lineage>
        <taxon>Bacteria</taxon>
        <taxon>Bacillati</taxon>
        <taxon>Chloroflexota</taxon>
        <taxon>Tepidiformia</taxon>
        <taxon>Tepidiformales</taxon>
        <taxon>Tepidiformaceae</taxon>
        <taxon>Tepidiforma</taxon>
    </lineage>
</organism>
<dbReference type="SUPFAM" id="SSF52540">
    <property type="entry name" value="P-loop containing nucleoside triphosphate hydrolases"/>
    <property type="match status" value="2"/>
</dbReference>
<dbReference type="Gene3D" id="3.40.50.300">
    <property type="entry name" value="P-loop containing nucleotide triphosphate hydrolases"/>
    <property type="match status" value="2"/>
</dbReference>
<gene>
    <name evidence="6" type="ORF">A9A59_0455</name>
</gene>
<dbReference type="FunFam" id="3.40.50.300:FF:000011">
    <property type="entry name" value="Putative ABC transporter ATP-binding component"/>
    <property type="match status" value="1"/>
</dbReference>
<dbReference type="AlphaFoldDB" id="A0A2A9HDR7"/>
<reference evidence="6 7" key="1">
    <citation type="submission" date="2017-09" db="EMBL/GenBank/DDBJ databases">
        <title>Sequencing the genomes of two abundant thermophiles in Great Basin hot springs: Thermocrinis jamiesonii and novel Chloroflexi Thermoflexus hugenholtzii.</title>
        <authorList>
            <person name="Hedlund B."/>
        </authorList>
    </citation>
    <scope>NUCLEOTIDE SEQUENCE [LARGE SCALE GENOMIC DNA]</scope>
    <source>
        <strain evidence="6 7">G233</strain>
    </source>
</reference>
<evidence type="ECO:0000256" key="1">
    <source>
        <dbReference type="ARBA" id="ARBA00022737"/>
    </source>
</evidence>
<accession>A0A2A9HDR7</accession>
<dbReference type="InterPro" id="IPR017871">
    <property type="entry name" value="ABC_transporter-like_CS"/>
</dbReference>
<dbReference type="InterPro" id="IPR027417">
    <property type="entry name" value="P-loop_NTPase"/>
</dbReference>